<organism evidence="1 2">
    <name type="scientific">Bombyx mori</name>
    <name type="common">Silk moth</name>
    <dbReference type="NCBI Taxonomy" id="7091"/>
    <lineage>
        <taxon>Eukaryota</taxon>
        <taxon>Metazoa</taxon>
        <taxon>Ecdysozoa</taxon>
        <taxon>Arthropoda</taxon>
        <taxon>Hexapoda</taxon>
        <taxon>Insecta</taxon>
        <taxon>Pterygota</taxon>
        <taxon>Neoptera</taxon>
        <taxon>Endopterygota</taxon>
        <taxon>Lepidoptera</taxon>
        <taxon>Glossata</taxon>
        <taxon>Ditrysia</taxon>
        <taxon>Bombycoidea</taxon>
        <taxon>Bombycidae</taxon>
        <taxon>Bombycinae</taxon>
        <taxon>Bombyx</taxon>
    </lineage>
</organism>
<protein>
    <submittedName>
        <fullName evidence="1">Uncharacterized protein</fullName>
    </submittedName>
</protein>
<dbReference type="OrthoDB" id="7228044at2759"/>
<dbReference type="AlphaFoldDB" id="A0A8R2ALH6"/>
<reference evidence="1" key="2">
    <citation type="submission" date="2022-06" db="UniProtKB">
        <authorList>
            <consortium name="EnsemblMetazoa"/>
        </authorList>
    </citation>
    <scope>IDENTIFICATION</scope>
    <source>
        <strain evidence="1">p50T (Dazao)</strain>
    </source>
</reference>
<sequence length="195" mass="21765">MITVSCYKFHRITSRFVRLWRKVQTVSDYLTFPLAFLCCQGVGMPLSEATSSDIKDGAIKQLKYDVAGMENHRTKQHGHPALIDPGRSSGEPLNEGHYTIDFAPAPGDNEETAMRCQDFWEMIINEKQLEGFMANPVNIMESLQEENQSEAESSQAPTFEINEANNFPAINAIKTLNKKGLAASIFGTGKKKSIF</sequence>
<keyword evidence="2" id="KW-1185">Reference proteome</keyword>
<dbReference type="RefSeq" id="XP_004927209.1">
    <property type="nucleotide sequence ID" value="XM_004927152.4"/>
</dbReference>
<name>A0A8R2ALH6_BOMMO</name>
<dbReference type="KEGG" id="bmor:101740060"/>
<evidence type="ECO:0000313" key="1">
    <source>
        <dbReference type="EnsemblMetazoa" id="XP_004927209.1"/>
    </source>
</evidence>
<proteinExistence type="predicted"/>
<evidence type="ECO:0000313" key="2">
    <source>
        <dbReference type="Proteomes" id="UP000005204"/>
    </source>
</evidence>
<accession>A0A8R2ALH6</accession>
<reference evidence="2" key="1">
    <citation type="journal article" date="2008" name="Insect Biochem. Mol. Biol.">
        <title>The genome of a lepidopteran model insect, the silkworm Bombyx mori.</title>
        <authorList>
            <consortium name="International Silkworm Genome Consortium"/>
        </authorList>
    </citation>
    <scope>NUCLEOTIDE SEQUENCE [LARGE SCALE GENOMIC DNA]</scope>
    <source>
        <strain evidence="2">p50T</strain>
    </source>
</reference>
<dbReference type="GeneID" id="101740060"/>
<dbReference type="Proteomes" id="UP000005204">
    <property type="component" value="Unassembled WGS sequence"/>
</dbReference>
<dbReference type="EnsemblMetazoa" id="XM_004927152.3">
    <property type="protein sequence ID" value="XP_004927209.1"/>
    <property type="gene ID" value="LOC101740060"/>
</dbReference>